<dbReference type="Pfam" id="PF13302">
    <property type="entry name" value="Acetyltransf_3"/>
    <property type="match status" value="1"/>
</dbReference>
<feature type="domain" description="N-acetyltransferase" evidence="1">
    <location>
        <begin position="11"/>
        <end position="181"/>
    </location>
</feature>
<dbReference type="PANTHER" id="PTHR43792:SF1">
    <property type="entry name" value="N-ACETYLTRANSFERASE DOMAIN-CONTAINING PROTEIN"/>
    <property type="match status" value="1"/>
</dbReference>
<sequence length="184" mass="20067">MTVPVIDGDRVVLRKARDGDVEGVIEIQVDARVRRFLGGPRPERDVRAGLESVGAAELLAGAGCYVVASQETDEMLGTMVLDRRGPEMPGHLDDGGNELELTYVFRRLAWGRGYAVEAARLLLRGAAAELCDQPVLIVTQTANHASLRVAERLGFAIVDTFEQWGAEQTLATAQLHAFRAGNWR</sequence>
<accession>A0A7X5TZP2</accession>
<dbReference type="Gene3D" id="3.40.630.30">
    <property type="match status" value="1"/>
</dbReference>
<evidence type="ECO:0000313" key="3">
    <source>
        <dbReference type="Proteomes" id="UP000547444"/>
    </source>
</evidence>
<comment type="caution">
    <text evidence="2">The sequence shown here is derived from an EMBL/GenBank/DDBJ whole genome shotgun (WGS) entry which is preliminary data.</text>
</comment>
<dbReference type="InterPro" id="IPR016181">
    <property type="entry name" value="Acyl_CoA_acyltransferase"/>
</dbReference>
<name>A0A7X5TZP2_9MYCO</name>
<evidence type="ECO:0000313" key="2">
    <source>
        <dbReference type="EMBL" id="NIH95736.1"/>
    </source>
</evidence>
<gene>
    <name evidence="2" type="ORF">FHU31_002692</name>
</gene>
<keyword evidence="3" id="KW-1185">Reference proteome</keyword>
<keyword evidence="2" id="KW-0808">Transferase</keyword>
<evidence type="ECO:0000259" key="1">
    <source>
        <dbReference type="PROSITE" id="PS51186"/>
    </source>
</evidence>
<dbReference type="PANTHER" id="PTHR43792">
    <property type="entry name" value="GNAT FAMILY, PUTATIVE (AFU_ORTHOLOGUE AFUA_3G00765)-RELATED-RELATED"/>
    <property type="match status" value="1"/>
</dbReference>
<dbReference type="EMBL" id="JAANOW010000001">
    <property type="protein sequence ID" value="NIH95736.1"/>
    <property type="molecule type" value="Genomic_DNA"/>
</dbReference>
<dbReference type="PROSITE" id="PS51186">
    <property type="entry name" value="GNAT"/>
    <property type="match status" value="1"/>
</dbReference>
<dbReference type="GO" id="GO:0016747">
    <property type="term" value="F:acyltransferase activity, transferring groups other than amino-acyl groups"/>
    <property type="evidence" value="ECO:0007669"/>
    <property type="project" value="InterPro"/>
</dbReference>
<organism evidence="2 3">
    <name type="scientific">Mycolicibacterium fluoranthenivorans</name>
    <dbReference type="NCBI Taxonomy" id="258505"/>
    <lineage>
        <taxon>Bacteria</taxon>
        <taxon>Bacillati</taxon>
        <taxon>Actinomycetota</taxon>
        <taxon>Actinomycetes</taxon>
        <taxon>Mycobacteriales</taxon>
        <taxon>Mycobacteriaceae</taxon>
        <taxon>Mycolicibacterium</taxon>
    </lineage>
</organism>
<proteinExistence type="predicted"/>
<dbReference type="InterPro" id="IPR051531">
    <property type="entry name" value="N-acetyltransferase"/>
</dbReference>
<protein>
    <submittedName>
        <fullName evidence="2">RimJ/RimL family protein N-acetyltransferase</fullName>
    </submittedName>
</protein>
<reference evidence="2 3" key="1">
    <citation type="submission" date="2020-03" db="EMBL/GenBank/DDBJ databases">
        <title>Sequencing the genomes of 1000 actinobacteria strains.</title>
        <authorList>
            <person name="Klenk H.-P."/>
        </authorList>
    </citation>
    <scope>NUCLEOTIDE SEQUENCE [LARGE SCALE GENOMIC DNA]</scope>
    <source>
        <strain evidence="2 3">DSM 44556</strain>
    </source>
</reference>
<dbReference type="AlphaFoldDB" id="A0A7X5TZP2"/>
<dbReference type="InterPro" id="IPR000182">
    <property type="entry name" value="GNAT_dom"/>
</dbReference>
<dbReference type="RefSeq" id="WP_263988093.1">
    <property type="nucleotide sequence ID" value="NZ_JAANOW010000001.1"/>
</dbReference>
<dbReference type="SUPFAM" id="SSF55729">
    <property type="entry name" value="Acyl-CoA N-acyltransferases (Nat)"/>
    <property type="match status" value="1"/>
</dbReference>
<dbReference type="Proteomes" id="UP000547444">
    <property type="component" value="Unassembled WGS sequence"/>
</dbReference>